<proteinExistence type="predicted"/>
<dbReference type="EMBL" id="CP122379">
    <property type="protein sequence ID" value="WGF94003.1"/>
    <property type="molecule type" value="Genomic_DNA"/>
</dbReference>
<sequence length="53" mass="5852">MRDALTKLHKKYLISRPGDFSDKEKLSIGRYALLPVFATHNSGTIGFSAIKSA</sequence>
<evidence type="ECO:0000313" key="4">
    <source>
        <dbReference type="EMBL" id="WGF94002.1"/>
    </source>
</evidence>
<evidence type="ECO:0000313" key="2">
    <source>
        <dbReference type="EMBL" id="WGF93988.1"/>
    </source>
</evidence>
<dbReference type="Proteomes" id="UP001238523">
    <property type="component" value="Chromosome"/>
</dbReference>
<dbReference type="EMBL" id="CP122379">
    <property type="protein sequence ID" value="WGF93994.1"/>
    <property type="molecule type" value="Genomic_DNA"/>
</dbReference>
<evidence type="ECO:0000313" key="6">
    <source>
        <dbReference type="EMBL" id="WGF94027.1"/>
    </source>
</evidence>
<dbReference type="RefSeq" id="WP_279450108.1">
    <property type="nucleotide sequence ID" value="NZ_CP122379.1"/>
</dbReference>
<evidence type="ECO:0000313" key="1">
    <source>
        <dbReference type="EMBL" id="WGF93977.1"/>
    </source>
</evidence>
<evidence type="ECO:0000313" key="5">
    <source>
        <dbReference type="EMBL" id="WGF94003.1"/>
    </source>
</evidence>
<evidence type="ECO:0000313" key="3">
    <source>
        <dbReference type="EMBL" id="WGF93994.1"/>
    </source>
</evidence>
<reference evidence="3 7" key="1">
    <citation type="submission" date="2023-04" db="EMBL/GenBank/DDBJ databases">
        <title>Taxonomic identification of the Arctic strain Aequorivita sp. nov. and transcriptomic analysis in response to temperature stress.</title>
        <authorList>
            <person name="Liu W."/>
            <person name="Cong B."/>
            <person name="Lin J."/>
        </authorList>
    </citation>
    <scope>NUCLEOTIDE SEQUENCE [LARGE SCALE GENOMIC DNA]</scope>
    <source>
        <strain evidence="3 7">Ant34-E75</strain>
    </source>
</reference>
<dbReference type="EMBL" id="CP122379">
    <property type="protein sequence ID" value="WGF93988.1"/>
    <property type="molecule type" value="Genomic_DNA"/>
</dbReference>
<keyword evidence="7" id="KW-1185">Reference proteome</keyword>
<dbReference type="EMBL" id="CP122379">
    <property type="protein sequence ID" value="WGF94002.1"/>
    <property type="molecule type" value="Genomic_DNA"/>
</dbReference>
<accession>A0ABY8KX87</accession>
<evidence type="ECO:0000313" key="7">
    <source>
        <dbReference type="Proteomes" id="UP001238523"/>
    </source>
</evidence>
<dbReference type="EMBL" id="CP122379">
    <property type="protein sequence ID" value="WGF93977.1"/>
    <property type="molecule type" value="Genomic_DNA"/>
</dbReference>
<protein>
    <submittedName>
        <fullName evidence="3">Uncharacterized protein</fullName>
    </submittedName>
</protein>
<gene>
    <name evidence="1" type="ORF">QCQ61_07245</name>
    <name evidence="2" type="ORF">QCQ61_07300</name>
    <name evidence="3" type="ORF">QCQ61_07330</name>
    <name evidence="4" type="ORF">QCQ61_07370</name>
    <name evidence="5" type="ORF">QCQ61_07375</name>
    <name evidence="6" type="ORF">QCQ61_07495</name>
</gene>
<dbReference type="EMBL" id="CP122379">
    <property type="protein sequence ID" value="WGF94027.1"/>
    <property type="molecule type" value="Genomic_DNA"/>
</dbReference>
<name>A0ABY8KX87_9FLAO</name>
<organism evidence="3 7">
    <name type="scientific">Aequorivita marisscotiae</name>
    <dbReference type="NCBI Taxonomy" id="3040348"/>
    <lineage>
        <taxon>Bacteria</taxon>
        <taxon>Pseudomonadati</taxon>
        <taxon>Bacteroidota</taxon>
        <taxon>Flavobacteriia</taxon>
        <taxon>Flavobacteriales</taxon>
        <taxon>Flavobacteriaceae</taxon>
        <taxon>Aequorivita</taxon>
    </lineage>
</organism>